<dbReference type="OrthoDB" id="5424209at2759"/>
<accession>A0A5N7BFT9</accession>
<evidence type="ECO:0000313" key="2">
    <source>
        <dbReference type="Proteomes" id="UP000326198"/>
    </source>
</evidence>
<keyword evidence="2" id="KW-1185">Reference proteome</keyword>
<protein>
    <submittedName>
        <fullName evidence="1">Uncharacterized protein</fullName>
    </submittedName>
</protein>
<dbReference type="EMBL" id="ML736179">
    <property type="protein sequence ID" value="KAE8380646.1"/>
    <property type="molecule type" value="Genomic_DNA"/>
</dbReference>
<organism evidence="1 2">
    <name type="scientific">Aspergillus bertholletiae</name>
    <dbReference type="NCBI Taxonomy" id="1226010"/>
    <lineage>
        <taxon>Eukaryota</taxon>
        <taxon>Fungi</taxon>
        <taxon>Dikarya</taxon>
        <taxon>Ascomycota</taxon>
        <taxon>Pezizomycotina</taxon>
        <taxon>Eurotiomycetes</taxon>
        <taxon>Eurotiomycetidae</taxon>
        <taxon>Eurotiales</taxon>
        <taxon>Aspergillaceae</taxon>
        <taxon>Aspergillus</taxon>
        <taxon>Aspergillus subgen. Circumdati</taxon>
    </lineage>
</organism>
<name>A0A5N7BFT9_9EURO</name>
<dbReference type="Proteomes" id="UP000326198">
    <property type="component" value="Unassembled WGS sequence"/>
</dbReference>
<evidence type="ECO:0000313" key="1">
    <source>
        <dbReference type="EMBL" id="KAE8380646.1"/>
    </source>
</evidence>
<dbReference type="AlphaFoldDB" id="A0A5N7BFT9"/>
<reference evidence="1 2" key="1">
    <citation type="submission" date="2019-04" db="EMBL/GenBank/DDBJ databases">
        <title>Friends and foes A comparative genomics studyof 23 Aspergillus species from section Flavi.</title>
        <authorList>
            <consortium name="DOE Joint Genome Institute"/>
            <person name="Kjaerbolling I."/>
            <person name="Vesth T."/>
            <person name="Frisvad J.C."/>
            <person name="Nybo J.L."/>
            <person name="Theobald S."/>
            <person name="Kildgaard S."/>
            <person name="Isbrandt T."/>
            <person name="Kuo A."/>
            <person name="Sato A."/>
            <person name="Lyhne E.K."/>
            <person name="Kogle M.E."/>
            <person name="Wiebenga A."/>
            <person name="Kun R.S."/>
            <person name="Lubbers R.J."/>
            <person name="Makela M.R."/>
            <person name="Barry K."/>
            <person name="Chovatia M."/>
            <person name="Clum A."/>
            <person name="Daum C."/>
            <person name="Haridas S."/>
            <person name="He G."/>
            <person name="LaButti K."/>
            <person name="Lipzen A."/>
            <person name="Mondo S."/>
            <person name="Riley R."/>
            <person name="Salamov A."/>
            <person name="Simmons B.A."/>
            <person name="Magnuson J.K."/>
            <person name="Henrissat B."/>
            <person name="Mortensen U.H."/>
            <person name="Larsen T.O."/>
            <person name="Devries R.P."/>
            <person name="Grigoriev I.V."/>
            <person name="Machida M."/>
            <person name="Baker S.E."/>
            <person name="Andersen M.R."/>
        </authorList>
    </citation>
    <scope>NUCLEOTIDE SEQUENCE [LARGE SCALE GENOMIC DNA]</scope>
    <source>
        <strain evidence="1 2">IBT 29228</strain>
    </source>
</reference>
<gene>
    <name evidence="1" type="ORF">BDV26DRAFT_257075</name>
</gene>
<sequence length="100" mass="10785">MLATTVFTVAANGKQHAKDEHSVCCEAKKPYFEPGDSGTLIFTESGAMVGMGFGGQVRGQIFVIIHVNGLVTDVKDQTGVEEVTFYTLEWPGKLCEGDQD</sequence>
<proteinExistence type="predicted"/>